<evidence type="ECO:0000313" key="5">
    <source>
        <dbReference type="EMBL" id="GGE12620.1"/>
    </source>
</evidence>
<name>A0A916ZSY1_9FLAO</name>
<dbReference type="AlphaFoldDB" id="A0A916ZSY1"/>
<proteinExistence type="predicted"/>
<dbReference type="SUPFAM" id="SSF46785">
    <property type="entry name" value="Winged helix' DNA-binding domain"/>
    <property type="match status" value="1"/>
</dbReference>
<organism evidence="5 6">
    <name type="scientific">Psychroflexus salis</name>
    <dbReference type="NCBI Taxonomy" id="1526574"/>
    <lineage>
        <taxon>Bacteria</taxon>
        <taxon>Pseudomonadati</taxon>
        <taxon>Bacteroidota</taxon>
        <taxon>Flavobacteriia</taxon>
        <taxon>Flavobacteriales</taxon>
        <taxon>Flavobacteriaceae</taxon>
        <taxon>Psychroflexus</taxon>
    </lineage>
</organism>
<evidence type="ECO:0000259" key="4">
    <source>
        <dbReference type="PROSITE" id="PS50987"/>
    </source>
</evidence>
<evidence type="ECO:0000256" key="3">
    <source>
        <dbReference type="ARBA" id="ARBA00023163"/>
    </source>
</evidence>
<keyword evidence="6" id="KW-1185">Reference proteome</keyword>
<keyword evidence="1" id="KW-0805">Transcription regulation</keyword>
<feature type="domain" description="HTH arsR-type" evidence="4">
    <location>
        <begin position="8"/>
        <end position="103"/>
    </location>
</feature>
<dbReference type="PANTHER" id="PTHR33154:SF15">
    <property type="entry name" value="REGULATORY PROTEIN ARSR"/>
    <property type="match status" value="1"/>
</dbReference>
<dbReference type="SMART" id="SM00418">
    <property type="entry name" value="HTH_ARSR"/>
    <property type="match status" value="1"/>
</dbReference>
<protein>
    <submittedName>
        <fullName evidence="5">Transcriptional regulator</fullName>
    </submittedName>
</protein>
<reference evidence="5 6" key="1">
    <citation type="journal article" date="2014" name="Int. J. Syst. Evol. Microbiol.">
        <title>Complete genome sequence of Corynebacterium casei LMG S-19264T (=DSM 44701T), isolated from a smear-ripened cheese.</title>
        <authorList>
            <consortium name="US DOE Joint Genome Institute (JGI-PGF)"/>
            <person name="Walter F."/>
            <person name="Albersmeier A."/>
            <person name="Kalinowski J."/>
            <person name="Ruckert C."/>
        </authorList>
    </citation>
    <scope>NUCLEOTIDE SEQUENCE [LARGE SCALE GENOMIC DNA]</scope>
    <source>
        <strain evidence="5 6">CGMCC 1.12925</strain>
    </source>
</reference>
<dbReference type="GO" id="GO:0003700">
    <property type="term" value="F:DNA-binding transcription factor activity"/>
    <property type="evidence" value="ECO:0007669"/>
    <property type="project" value="InterPro"/>
</dbReference>
<dbReference type="PROSITE" id="PS50987">
    <property type="entry name" value="HTH_ARSR_2"/>
    <property type="match status" value="1"/>
</dbReference>
<evidence type="ECO:0000313" key="6">
    <source>
        <dbReference type="Proteomes" id="UP000599688"/>
    </source>
</evidence>
<evidence type="ECO:0000256" key="2">
    <source>
        <dbReference type="ARBA" id="ARBA00023125"/>
    </source>
</evidence>
<keyword evidence="3" id="KW-0804">Transcription</keyword>
<dbReference type="InterPro" id="IPR001845">
    <property type="entry name" value="HTH_ArsR_DNA-bd_dom"/>
</dbReference>
<dbReference type="InterPro" id="IPR011991">
    <property type="entry name" value="ArsR-like_HTH"/>
</dbReference>
<comment type="caution">
    <text evidence="5">The sequence shown here is derived from an EMBL/GenBank/DDBJ whole genome shotgun (WGS) entry which is preliminary data.</text>
</comment>
<dbReference type="Proteomes" id="UP000599688">
    <property type="component" value="Unassembled WGS sequence"/>
</dbReference>
<evidence type="ECO:0000256" key="1">
    <source>
        <dbReference type="ARBA" id="ARBA00023015"/>
    </source>
</evidence>
<dbReference type="InterPro" id="IPR051081">
    <property type="entry name" value="HTH_MetalResp_TranReg"/>
</dbReference>
<dbReference type="InterPro" id="IPR036388">
    <property type="entry name" value="WH-like_DNA-bd_sf"/>
</dbReference>
<dbReference type="InterPro" id="IPR036390">
    <property type="entry name" value="WH_DNA-bd_sf"/>
</dbReference>
<dbReference type="NCBIfam" id="NF033788">
    <property type="entry name" value="HTH_metalloreg"/>
    <property type="match status" value="1"/>
</dbReference>
<gene>
    <name evidence="5" type="ORF">GCM10010831_12540</name>
</gene>
<dbReference type="CDD" id="cd00090">
    <property type="entry name" value="HTH_ARSR"/>
    <property type="match status" value="1"/>
</dbReference>
<keyword evidence="2" id="KW-0238">DNA-binding</keyword>
<sequence>MGTTKTKLFTNEVNAIANLAKAVAHPARITIINRLLQTETCVCGDFVQDLGLAQSTVSQHLLALKKAGLIQGTIQGPSTCYCLDVDQWNEFRKSIGNFINQEAALKSLCC</sequence>
<dbReference type="GO" id="GO:0003677">
    <property type="term" value="F:DNA binding"/>
    <property type="evidence" value="ECO:0007669"/>
    <property type="project" value="UniProtKB-KW"/>
</dbReference>
<dbReference type="EMBL" id="BMGL01000006">
    <property type="protein sequence ID" value="GGE12620.1"/>
    <property type="molecule type" value="Genomic_DNA"/>
</dbReference>
<accession>A0A916ZSY1</accession>
<dbReference type="RefSeq" id="WP_188405958.1">
    <property type="nucleotide sequence ID" value="NZ_BMGL01000006.1"/>
</dbReference>
<dbReference type="Gene3D" id="1.10.10.10">
    <property type="entry name" value="Winged helix-like DNA-binding domain superfamily/Winged helix DNA-binding domain"/>
    <property type="match status" value="1"/>
</dbReference>
<dbReference type="Pfam" id="PF01022">
    <property type="entry name" value="HTH_5"/>
    <property type="match status" value="1"/>
</dbReference>
<dbReference type="PANTHER" id="PTHR33154">
    <property type="entry name" value="TRANSCRIPTIONAL REGULATOR, ARSR FAMILY"/>
    <property type="match status" value="1"/>
</dbReference>
<dbReference type="PRINTS" id="PR00778">
    <property type="entry name" value="HTHARSR"/>
</dbReference>